<dbReference type="STRING" id="47427.A0A2H3CLK6"/>
<protein>
    <submittedName>
        <fullName evidence="2">Uncharacterized protein</fullName>
    </submittedName>
</protein>
<accession>A0A2H3CLK6</accession>
<evidence type="ECO:0000313" key="2">
    <source>
        <dbReference type="EMBL" id="PBK79268.1"/>
    </source>
</evidence>
<dbReference type="AlphaFoldDB" id="A0A2H3CLK6"/>
<organism evidence="2 3">
    <name type="scientific">Armillaria gallica</name>
    <name type="common">Bulbous honey fungus</name>
    <name type="synonym">Armillaria bulbosa</name>
    <dbReference type="NCBI Taxonomy" id="47427"/>
    <lineage>
        <taxon>Eukaryota</taxon>
        <taxon>Fungi</taxon>
        <taxon>Dikarya</taxon>
        <taxon>Basidiomycota</taxon>
        <taxon>Agaricomycotina</taxon>
        <taxon>Agaricomycetes</taxon>
        <taxon>Agaricomycetidae</taxon>
        <taxon>Agaricales</taxon>
        <taxon>Marasmiineae</taxon>
        <taxon>Physalacriaceae</taxon>
        <taxon>Armillaria</taxon>
    </lineage>
</organism>
<feature type="region of interest" description="Disordered" evidence="1">
    <location>
        <begin position="27"/>
        <end position="48"/>
    </location>
</feature>
<gene>
    <name evidence="2" type="ORF">ARMGADRAFT_1040931</name>
</gene>
<proteinExistence type="predicted"/>
<sequence length="516" mass="57859">MTRQWNCQNAMMTRDAKSGLVGSTLLLHSRKDDQNTPSYLKPPRRRAKKRLQPFNGMEERATKRLRAAENKRLLRAAKRDAQRIRNPSFEIIDINNLSSPCSTDPALITDNPVPSSAEKGIQSGLGLPPRRVTDFGVGAAGVSSGAPTVSWHRIPTPGDSSAFPARVVLPYIPDGPEDLVQLLANDVRSDASCHPILEDTNEHIVFIRPPFPDDMQLIDIILDHLAQNRGVKLEGFRKSEIIETLTSDYMTSRWNVQPARLVEVHDTFQSIKNPAKPFKKMLHREFIDGLTDPTRSEKILDVPMSHRGVPSFWYDWPHGLSREQWGDANWGLLHHALTWTEEHHDGDGKIALIARRTGPSGAVHAVYTPEPSFTRGASFWSLATMHQVEASRSYDVEGGIWSTNLDHGPERVYEAVVRMMLYLPTNPDKLRYKRSLASFLLMVLDPVSAYGFPVGEDEAAERTAQGLPHLSVYLTYLKTFLATGAALSDPGEKISLSGILNEILQEEKKKRKEEEE</sequence>
<dbReference type="OrthoDB" id="2635829at2759"/>
<name>A0A2H3CLK6_ARMGA</name>
<dbReference type="Proteomes" id="UP000217790">
    <property type="component" value="Unassembled WGS sequence"/>
</dbReference>
<keyword evidence="3" id="KW-1185">Reference proteome</keyword>
<reference evidence="3" key="1">
    <citation type="journal article" date="2017" name="Nat. Ecol. Evol.">
        <title>Genome expansion and lineage-specific genetic innovations in the forest pathogenic fungi Armillaria.</title>
        <authorList>
            <person name="Sipos G."/>
            <person name="Prasanna A.N."/>
            <person name="Walter M.C."/>
            <person name="O'Connor E."/>
            <person name="Balint B."/>
            <person name="Krizsan K."/>
            <person name="Kiss B."/>
            <person name="Hess J."/>
            <person name="Varga T."/>
            <person name="Slot J."/>
            <person name="Riley R."/>
            <person name="Boka B."/>
            <person name="Rigling D."/>
            <person name="Barry K."/>
            <person name="Lee J."/>
            <person name="Mihaltcheva S."/>
            <person name="LaButti K."/>
            <person name="Lipzen A."/>
            <person name="Waldron R."/>
            <person name="Moloney N.M."/>
            <person name="Sperisen C."/>
            <person name="Kredics L."/>
            <person name="Vagvoelgyi C."/>
            <person name="Patrignani A."/>
            <person name="Fitzpatrick D."/>
            <person name="Nagy I."/>
            <person name="Doyle S."/>
            <person name="Anderson J.B."/>
            <person name="Grigoriev I.V."/>
            <person name="Gueldener U."/>
            <person name="Muensterkoetter M."/>
            <person name="Nagy L.G."/>
        </authorList>
    </citation>
    <scope>NUCLEOTIDE SEQUENCE [LARGE SCALE GENOMIC DNA]</scope>
    <source>
        <strain evidence="3">Ar21-2</strain>
    </source>
</reference>
<evidence type="ECO:0000256" key="1">
    <source>
        <dbReference type="SAM" id="MobiDB-lite"/>
    </source>
</evidence>
<evidence type="ECO:0000313" key="3">
    <source>
        <dbReference type="Proteomes" id="UP000217790"/>
    </source>
</evidence>
<dbReference type="EMBL" id="KZ293793">
    <property type="protein sequence ID" value="PBK79268.1"/>
    <property type="molecule type" value="Genomic_DNA"/>
</dbReference>
<dbReference type="InParanoid" id="A0A2H3CLK6"/>